<organism evidence="3 4">
    <name type="scientific">Podospora australis</name>
    <dbReference type="NCBI Taxonomy" id="1536484"/>
    <lineage>
        <taxon>Eukaryota</taxon>
        <taxon>Fungi</taxon>
        <taxon>Dikarya</taxon>
        <taxon>Ascomycota</taxon>
        <taxon>Pezizomycotina</taxon>
        <taxon>Sordariomycetes</taxon>
        <taxon>Sordariomycetidae</taxon>
        <taxon>Sordariales</taxon>
        <taxon>Podosporaceae</taxon>
        <taxon>Podospora</taxon>
    </lineage>
</organism>
<keyword evidence="2" id="KW-0472">Membrane</keyword>
<evidence type="ECO:0000313" key="4">
    <source>
        <dbReference type="Proteomes" id="UP001302126"/>
    </source>
</evidence>
<sequence>MLRKRHDGLEDTKEELCPLLFWGSFLSLTCCCCCFLYTFFPSKTTAKMKFESWMVTAAWLASTASAIGPPGPDTVKRLVGKAEKMANWKFPNPFSNPRHKKYDVTCEVEKVFPAREFVLDDLAVPEPNGLLQYRDALKTVFGMREYPGSWDGIDPHGYDRHILEMGYDELPLKVREWIEQQERTNGPGRGLYAVYPRAHPGTRAMNTVPVPEKVPVPAEYREKDDRRVVLFAPGAIYEVLPLWLAEGTPCDDALSSTDKYTGKIADGGVVGWPVHISRPKRAIGEREVEFRLKAQVLKLKEGETDDGEDIIVEETVEKTEKTKEKVAEPEKAAEAEKAVESEAAEETTKDEL</sequence>
<dbReference type="EMBL" id="MU864564">
    <property type="protein sequence ID" value="KAK4183240.1"/>
    <property type="molecule type" value="Genomic_DNA"/>
</dbReference>
<evidence type="ECO:0000256" key="1">
    <source>
        <dbReference type="SAM" id="MobiDB-lite"/>
    </source>
</evidence>
<evidence type="ECO:0000313" key="3">
    <source>
        <dbReference type="EMBL" id="KAK4183240.1"/>
    </source>
</evidence>
<comment type="caution">
    <text evidence="3">The sequence shown here is derived from an EMBL/GenBank/DDBJ whole genome shotgun (WGS) entry which is preliminary data.</text>
</comment>
<keyword evidence="4" id="KW-1185">Reference proteome</keyword>
<accession>A0AAN6WJU9</accession>
<proteinExistence type="predicted"/>
<evidence type="ECO:0000256" key="2">
    <source>
        <dbReference type="SAM" id="Phobius"/>
    </source>
</evidence>
<dbReference type="AlphaFoldDB" id="A0AAN6WJU9"/>
<gene>
    <name evidence="3" type="ORF">QBC35DRAFT_508379</name>
</gene>
<name>A0AAN6WJU9_9PEZI</name>
<protein>
    <submittedName>
        <fullName evidence="3">Glucarate dehydratase</fullName>
    </submittedName>
</protein>
<reference evidence="3" key="1">
    <citation type="journal article" date="2023" name="Mol. Phylogenet. Evol.">
        <title>Genome-scale phylogeny and comparative genomics of the fungal order Sordariales.</title>
        <authorList>
            <person name="Hensen N."/>
            <person name="Bonometti L."/>
            <person name="Westerberg I."/>
            <person name="Brannstrom I.O."/>
            <person name="Guillou S."/>
            <person name="Cros-Aarteil S."/>
            <person name="Calhoun S."/>
            <person name="Haridas S."/>
            <person name="Kuo A."/>
            <person name="Mondo S."/>
            <person name="Pangilinan J."/>
            <person name="Riley R."/>
            <person name="LaButti K."/>
            <person name="Andreopoulos B."/>
            <person name="Lipzen A."/>
            <person name="Chen C."/>
            <person name="Yan M."/>
            <person name="Daum C."/>
            <person name="Ng V."/>
            <person name="Clum A."/>
            <person name="Steindorff A."/>
            <person name="Ohm R.A."/>
            <person name="Martin F."/>
            <person name="Silar P."/>
            <person name="Natvig D.O."/>
            <person name="Lalanne C."/>
            <person name="Gautier V."/>
            <person name="Ament-Velasquez S.L."/>
            <person name="Kruys A."/>
            <person name="Hutchinson M.I."/>
            <person name="Powell A.J."/>
            <person name="Barry K."/>
            <person name="Miller A.N."/>
            <person name="Grigoriev I.V."/>
            <person name="Debuchy R."/>
            <person name="Gladieux P."/>
            <person name="Hiltunen Thoren M."/>
            <person name="Johannesson H."/>
        </authorList>
    </citation>
    <scope>NUCLEOTIDE SEQUENCE</scope>
    <source>
        <strain evidence="3">PSN309</strain>
    </source>
</reference>
<feature type="transmembrane region" description="Helical" evidence="2">
    <location>
        <begin position="20"/>
        <end position="40"/>
    </location>
</feature>
<keyword evidence="2" id="KW-1133">Transmembrane helix</keyword>
<keyword evidence="2" id="KW-0812">Transmembrane</keyword>
<reference evidence="3" key="2">
    <citation type="submission" date="2023-05" db="EMBL/GenBank/DDBJ databases">
        <authorList>
            <consortium name="Lawrence Berkeley National Laboratory"/>
            <person name="Steindorff A."/>
            <person name="Hensen N."/>
            <person name="Bonometti L."/>
            <person name="Westerberg I."/>
            <person name="Brannstrom I.O."/>
            <person name="Guillou S."/>
            <person name="Cros-Aarteil S."/>
            <person name="Calhoun S."/>
            <person name="Haridas S."/>
            <person name="Kuo A."/>
            <person name="Mondo S."/>
            <person name="Pangilinan J."/>
            <person name="Riley R."/>
            <person name="Labutti K."/>
            <person name="Andreopoulos B."/>
            <person name="Lipzen A."/>
            <person name="Chen C."/>
            <person name="Yanf M."/>
            <person name="Daum C."/>
            <person name="Ng V."/>
            <person name="Clum A."/>
            <person name="Ohm R."/>
            <person name="Martin F."/>
            <person name="Silar P."/>
            <person name="Natvig D."/>
            <person name="Lalanne C."/>
            <person name="Gautier V."/>
            <person name="Ament-Velasquez S.L."/>
            <person name="Kruys A."/>
            <person name="Hutchinson M.I."/>
            <person name="Powell A.J."/>
            <person name="Barry K."/>
            <person name="Miller A.N."/>
            <person name="Grigoriev I.V."/>
            <person name="Debuchy R."/>
            <person name="Gladieux P."/>
            <person name="Thoren M.H."/>
            <person name="Johannesson H."/>
        </authorList>
    </citation>
    <scope>NUCLEOTIDE SEQUENCE</scope>
    <source>
        <strain evidence="3">PSN309</strain>
    </source>
</reference>
<feature type="region of interest" description="Disordered" evidence="1">
    <location>
        <begin position="318"/>
        <end position="352"/>
    </location>
</feature>
<dbReference type="Proteomes" id="UP001302126">
    <property type="component" value="Unassembled WGS sequence"/>
</dbReference>